<gene>
    <name evidence="1" type="ORF">CB0940_03062</name>
</gene>
<sequence length="134" mass="14874">MAPAADHGIPQRPHPPVQDPWEILSSHHRCSPGCRATLANMVCAFIGLESSPLSEECNLYTTKNTINEQHNCGFLRHQRGKPKPRGCGGNNVGSGMRPTRIVKQCHAAFEDPIWRIFTRMLPISILHNLPSTLC</sequence>
<dbReference type="AlphaFoldDB" id="A0A2G5I2G9"/>
<organism evidence="1 2">
    <name type="scientific">Cercospora beticola</name>
    <name type="common">Sugarbeet leaf spot fungus</name>
    <dbReference type="NCBI Taxonomy" id="122368"/>
    <lineage>
        <taxon>Eukaryota</taxon>
        <taxon>Fungi</taxon>
        <taxon>Dikarya</taxon>
        <taxon>Ascomycota</taxon>
        <taxon>Pezizomycotina</taxon>
        <taxon>Dothideomycetes</taxon>
        <taxon>Dothideomycetidae</taxon>
        <taxon>Mycosphaerellales</taxon>
        <taxon>Mycosphaerellaceae</taxon>
        <taxon>Cercospora</taxon>
    </lineage>
</organism>
<protein>
    <submittedName>
        <fullName evidence="1">Uncharacterized protein</fullName>
    </submittedName>
</protein>
<name>A0A2G5I2G9_CERBT</name>
<evidence type="ECO:0000313" key="2">
    <source>
        <dbReference type="Proteomes" id="UP000230605"/>
    </source>
</evidence>
<comment type="caution">
    <text evidence="1">The sequence shown here is derived from an EMBL/GenBank/DDBJ whole genome shotgun (WGS) entry which is preliminary data.</text>
</comment>
<evidence type="ECO:0000313" key="1">
    <source>
        <dbReference type="EMBL" id="PIA99004.1"/>
    </source>
</evidence>
<proteinExistence type="predicted"/>
<dbReference type="EMBL" id="LKMD01000101">
    <property type="protein sequence ID" value="PIA99004.1"/>
    <property type="molecule type" value="Genomic_DNA"/>
</dbReference>
<dbReference type="Proteomes" id="UP000230605">
    <property type="component" value="Chromosome 3"/>
</dbReference>
<reference evidence="1 2" key="1">
    <citation type="submission" date="2015-10" db="EMBL/GenBank/DDBJ databases">
        <title>The cercosporin biosynthetic gene cluster was horizontally transferred to several fungal lineages and shown to be expanded in Cercospora beticola based on microsynteny with recipient genomes.</title>
        <authorList>
            <person name="De Jonge R."/>
            <person name="Ebert M.K."/>
            <person name="Suttle J.C."/>
            <person name="Jurick Ii W.M."/>
            <person name="Secor G.A."/>
            <person name="Thomma B.P."/>
            <person name="Van De Peer Y."/>
            <person name="Bolton M.D."/>
        </authorList>
    </citation>
    <scope>NUCLEOTIDE SEQUENCE [LARGE SCALE GENOMIC DNA]</scope>
    <source>
        <strain evidence="1 2">09-40</strain>
    </source>
</reference>
<accession>A0A2G5I2G9</accession>